<dbReference type="PANTHER" id="PTHR30632:SF11">
    <property type="entry name" value="BLR4797 PROTEIN"/>
    <property type="match status" value="1"/>
</dbReference>
<dbReference type="Gene3D" id="3.40.190.10">
    <property type="entry name" value="Periplasmic binding protein-like II"/>
    <property type="match status" value="2"/>
</dbReference>
<accession>A0AAE7TIK8</accession>
<evidence type="ECO:0000313" key="2">
    <source>
        <dbReference type="Proteomes" id="UP000594015"/>
    </source>
</evidence>
<dbReference type="PANTHER" id="PTHR30632">
    <property type="entry name" value="MOLYBDATE-BINDING PERIPLASMIC PROTEIN"/>
    <property type="match status" value="1"/>
</dbReference>
<reference evidence="1 2" key="1">
    <citation type="submission" date="2018-06" db="EMBL/GenBank/DDBJ databases">
        <title>Comparative genomics of Bradyrhizobium nodulating Arachidis hypogaea.</title>
        <authorList>
            <person name="Li Y."/>
        </authorList>
    </citation>
    <scope>NUCLEOTIDE SEQUENCE [LARGE SCALE GENOMIC DNA]</scope>
    <source>
        <strain evidence="1 2">CCBAU 051107</strain>
    </source>
</reference>
<protein>
    <submittedName>
        <fullName evidence="1">ABC transporter substrate-binding protein</fullName>
    </submittedName>
</protein>
<sequence length="269" mass="28153">MLLESRIVPRHVLCLFAVLIAVLFAPGARAADLKVMISAGFFNVYKELGPAFEASTGHKLVTTRGPSIGDSPEAIPTRLARGEDADVVIMDGVGVDLLDKRELTRPGSRIQLAQSFIGMVVRAGQPKPDISTMDSLRKTLLAAKSIAYSDSSSGTYLSTVGFRKLGVADEIAGKTRKVPGPPSGEPVAAVVARGEAEIGFQQVAELMHVPGVDLAGTVPAEIQPPTYYVGALPKNSQHPEAAIALLNFLSSADAAAAIIKAGLKPLPAH</sequence>
<dbReference type="GO" id="GO:0015689">
    <property type="term" value="P:molybdate ion transport"/>
    <property type="evidence" value="ECO:0007669"/>
    <property type="project" value="TreeGrafter"/>
</dbReference>
<proteinExistence type="predicted"/>
<dbReference type="GO" id="GO:0030973">
    <property type="term" value="F:molybdate ion binding"/>
    <property type="evidence" value="ECO:0007669"/>
    <property type="project" value="TreeGrafter"/>
</dbReference>
<dbReference type="EMBL" id="CP030050">
    <property type="protein sequence ID" value="QOZ70552.1"/>
    <property type="molecule type" value="Genomic_DNA"/>
</dbReference>
<name>A0AAE7TIK8_9BRAD</name>
<evidence type="ECO:0000313" key="1">
    <source>
        <dbReference type="EMBL" id="QOZ70552.1"/>
    </source>
</evidence>
<dbReference type="Proteomes" id="UP000594015">
    <property type="component" value="Chromosome"/>
</dbReference>
<dbReference type="Pfam" id="PF13531">
    <property type="entry name" value="SBP_bac_11"/>
    <property type="match status" value="1"/>
</dbReference>
<dbReference type="SUPFAM" id="SSF53850">
    <property type="entry name" value="Periplasmic binding protein-like II"/>
    <property type="match status" value="1"/>
</dbReference>
<dbReference type="KEGG" id="barh:WN72_32780"/>
<dbReference type="InterPro" id="IPR050682">
    <property type="entry name" value="ModA/WtpA"/>
</dbReference>
<dbReference type="AlphaFoldDB" id="A0AAE7TIK8"/>
<organism evidence="1 2">
    <name type="scientific">Bradyrhizobium arachidis</name>
    <dbReference type="NCBI Taxonomy" id="858423"/>
    <lineage>
        <taxon>Bacteria</taxon>
        <taxon>Pseudomonadati</taxon>
        <taxon>Pseudomonadota</taxon>
        <taxon>Alphaproteobacteria</taxon>
        <taxon>Hyphomicrobiales</taxon>
        <taxon>Nitrobacteraceae</taxon>
        <taxon>Bradyrhizobium</taxon>
    </lineage>
</organism>
<gene>
    <name evidence="1" type="ORF">WN72_32780</name>
</gene>